<name>A0A3Q0JBG1_DIACI</name>
<dbReference type="GO" id="GO:0005615">
    <property type="term" value="C:extracellular space"/>
    <property type="evidence" value="ECO:0007669"/>
    <property type="project" value="TreeGrafter"/>
</dbReference>
<dbReference type="GeneID" id="103518412"/>
<dbReference type="PANTHER" id="PTHR12236:SF95">
    <property type="entry name" value="CUTICULAR PROTEIN 76BD, ISOFORM C-RELATED"/>
    <property type="match status" value="1"/>
</dbReference>
<dbReference type="RefSeq" id="XP_026685771.1">
    <property type="nucleotide sequence ID" value="XM_026829970.1"/>
</dbReference>
<keyword evidence="3" id="KW-0732">Signal</keyword>
<dbReference type="InterPro" id="IPR051217">
    <property type="entry name" value="Insect_Cuticle_Struc_Prot"/>
</dbReference>
<evidence type="ECO:0000256" key="3">
    <source>
        <dbReference type="SAM" id="SignalP"/>
    </source>
</evidence>
<accession>A0A3Q0JBG1</accession>
<keyword evidence="4" id="KW-1185">Reference proteome</keyword>
<dbReference type="KEGG" id="dci:103518412"/>
<gene>
    <name evidence="5" type="primary">LOC103518412</name>
</gene>
<dbReference type="GO" id="GO:0042302">
    <property type="term" value="F:structural constituent of cuticle"/>
    <property type="evidence" value="ECO:0007669"/>
    <property type="project" value="UniProtKB-UniRule"/>
</dbReference>
<evidence type="ECO:0000256" key="2">
    <source>
        <dbReference type="PROSITE-ProRule" id="PRU00497"/>
    </source>
</evidence>
<keyword evidence="1 2" id="KW-0193">Cuticle</keyword>
<dbReference type="PROSITE" id="PS51155">
    <property type="entry name" value="CHIT_BIND_RR_2"/>
    <property type="match status" value="1"/>
</dbReference>
<evidence type="ECO:0000313" key="4">
    <source>
        <dbReference type="Proteomes" id="UP000079169"/>
    </source>
</evidence>
<reference evidence="5" key="1">
    <citation type="submission" date="2025-08" db="UniProtKB">
        <authorList>
            <consortium name="RefSeq"/>
        </authorList>
    </citation>
    <scope>IDENTIFICATION</scope>
</reference>
<evidence type="ECO:0000313" key="5">
    <source>
        <dbReference type="RefSeq" id="XP_026685771.1"/>
    </source>
</evidence>
<sequence length="280" mass="29357">MAAKIVIFIAAIAAVHAHKHVSPAPASAYKSASSYESATVQAPAYSASTPRYSADYQEAPVSAKYSFAYGVADSYTGDFKSQSETRDGDQVKGQYSLVESDGSKRNVQYNDDGYGFNAVVTKEGTPSYASTPAPAYTAPRSEFALAYNSAPRSQYAPAYASAPAYKSAPAYAAPAFNSAPRYASALTYASAPAYKFIPATVSALSYKSAPAYKAPAFESAPAYNPAPAFKSVPAYTPAPAFESVPAYKSSQASTPAPPCEFSQAHTPASDLVAKSAYPKY</sequence>
<organism evidence="4 5">
    <name type="scientific">Diaphorina citri</name>
    <name type="common">Asian citrus psyllid</name>
    <dbReference type="NCBI Taxonomy" id="121845"/>
    <lineage>
        <taxon>Eukaryota</taxon>
        <taxon>Metazoa</taxon>
        <taxon>Ecdysozoa</taxon>
        <taxon>Arthropoda</taxon>
        <taxon>Hexapoda</taxon>
        <taxon>Insecta</taxon>
        <taxon>Pterygota</taxon>
        <taxon>Neoptera</taxon>
        <taxon>Paraneoptera</taxon>
        <taxon>Hemiptera</taxon>
        <taxon>Sternorrhyncha</taxon>
        <taxon>Psylloidea</taxon>
        <taxon>Psyllidae</taxon>
        <taxon>Diaphorininae</taxon>
        <taxon>Diaphorina</taxon>
    </lineage>
</organism>
<dbReference type="InterPro" id="IPR000618">
    <property type="entry name" value="Insect_cuticle"/>
</dbReference>
<dbReference type="Proteomes" id="UP000079169">
    <property type="component" value="Unplaced"/>
</dbReference>
<feature type="chain" id="PRO_5017960966" evidence="3">
    <location>
        <begin position="18"/>
        <end position="280"/>
    </location>
</feature>
<dbReference type="Pfam" id="PF00379">
    <property type="entry name" value="Chitin_bind_4"/>
    <property type="match status" value="1"/>
</dbReference>
<dbReference type="AlphaFoldDB" id="A0A3Q0JBG1"/>
<dbReference type="PaxDb" id="121845-A0A3Q0JBG1"/>
<dbReference type="PRINTS" id="PR00947">
    <property type="entry name" value="CUTICLE"/>
</dbReference>
<dbReference type="STRING" id="121845.A0A3Q0JBG1"/>
<evidence type="ECO:0000256" key="1">
    <source>
        <dbReference type="ARBA" id="ARBA00022460"/>
    </source>
</evidence>
<proteinExistence type="predicted"/>
<feature type="signal peptide" evidence="3">
    <location>
        <begin position="1"/>
        <end position="17"/>
    </location>
</feature>
<protein>
    <submittedName>
        <fullName evidence="5">Cuticle protein 21-like</fullName>
    </submittedName>
</protein>
<dbReference type="GO" id="GO:0031012">
    <property type="term" value="C:extracellular matrix"/>
    <property type="evidence" value="ECO:0007669"/>
    <property type="project" value="TreeGrafter"/>
</dbReference>
<dbReference type="PANTHER" id="PTHR12236">
    <property type="entry name" value="STRUCTURAL CONTITUENT OF CUTICLE"/>
    <property type="match status" value="1"/>
</dbReference>